<dbReference type="InterPro" id="IPR001242">
    <property type="entry name" value="Condensation_dom"/>
</dbReference>
<sequence>MSDAHSGSSSRDSQHGPVSVAPLKVRRAGRFAAGQVIASSTRLLDDTGGVASRSGTPDLEQTLRSHKLVSEIAIIKPKAGLLEGKRLAFLTFSDYEAEQSVFPGGVNLIPSRHLFLAGTQVSSLRRTLKNSHDANNESLPDLCVVLSDMPRNASGNIDRRALRTWAQNLNEQTYETVRRLEHGKESRTQTTDMEKTLQRLVAQVLRVPRRWIGMDMTFCQAGGDETAAAELSALCMHESINLDASDLLDDVTLEALVTLATERGGPAHNWNSDVGTPFDLAPMQLLYFLSPMGRGHRRKVRRDARYRFNQSFLLRLKDRRSIDDVSAAVETVVAHHAMLRSRFAFVSGKWTQRILPAVPGSFYFARHTVSSVADLEMIMASSQATIDLENGPVFSVDCISLSDEQQMLYLVAHQLAVDLSSWRLVVHDLGQLLETGNLSSRRSMPFRKWIELQKSAVQDLITNDDQVLVPGKSPPSFAYWGLTKVSDTYGEALETSFLLSPDLTEALEGPCNAAYRTESTDIYIACLLLAFAQTFHDRAVPVVWNQELGRSSRNGDVDISQTVGCFTSLSPVAERIDLHDDLFRVLRKVKDGRRRAARLVSRSFDSLFCEPHSWGSSCFDRSFEILFSYSGSLLDPNREGGVLELVHLPDTLLSPSTPDYGSAVGRVAVFEISVVFCDGAAKVRFLYCPNASRQDRISLWISNYEHLLLDAIGRLRYREQQLTLSDVPHLDLTYDGLEKLTNDRLPALGVASLQDVETVYPVTAPQQAILICQMREPGSCVLRIVSEIHSADGEMIDTSRIRLAWGMVTRQHAALRTIFIESVTETGLYDQVVLRNPPPVIQFVDVAPLDDPVDVLNGLPSLEGATNQPPYRLAICTGLGKTLMRFDVSMAACDGASVDIIIDDLRRIYRSQATISSSLKFVYEDYLAFLETARSSQTLAFWQDRLRGVKSCMFPYLTSLPHHRQRSYSSVALETPREDLVVFSRSCGVSVGAVVQLAWALVLRLFSGTDTPCFGYLTEGRTDSVPGLLRAVGSFANVVPFHLVLSEEKSLLECIQETERRIRSALPHQYVSVPELQHALGVKGPRGLLNSCVSFSDLQIGQNLSLPSPASVWIKPVSQSRSSFEVDLVIRFSDTGLTADLCQSVMTEGQAAGLVATFDQALQAIMSSVERSVNGVNILSDRDYAQMLSWNTGGSDTIGSRVLGMTVPDLVVTRAENHPNAPAICAWDGAFVYQELIDTATTLAHHLIDDGAGPRTIIPVVMEKSLWAPVAMLAVLK</sequence>
<proteinExistence type="inferred from homology"/>
<dbReference type="PANTHER" id="PTHR45398">
    <property type="match status" value="1"/>
</dbReference>
<dbReference type="InterPro" id="IPR042099">
    <property type="entry name" value="ANL_N_sf"/>
</dbReference>
<dbReference type="Pfam" id="PF00668">
    <property type="entry name" value="Condensation"/>
    <property type="match status" value="2"/>
</dbReference>
<dbReference type="Gene3D" id="3.30.559.30">
    <property type="entry name" value="Nonribosomal peptide synthetase, condensation domain"/>
    <property type="match status" value="2"/>
</dbReference>
<evidence type="ECO:0000256" key="2">
    <source>
        <dbReference type="ARBA" id="ARBA00022553"/>
    </source>
</evidence>
<dbReference type="Proteomes" id="UP001586593">
    <property type="component" value="Unassembled WGS sequence"/>
</dbReference>
<feature type="domain" description="Condensation" evidence="4">
    <location>
        <begin position="303"/>
        <end position="724"/>
    </location>
</feature>
<evidence type="ECO:0000256" key="1">
    <source>
        <dbReference type="ARBA" id="ARBA00022450"/>
    </source>
</evidence>
<dbReference type="SUPFAM" id="SSF52777">
    <property type="entry name" value="CoA-dependent acyltransferases"/>
    <property type="match status" value="4"/>
</dbReference>
<gene>
    <name evidence="5" type="ORF">VTK73DRAFT_5631</name>
</gene>
<accession>A0ABR3WMG2</accession>
<dbReference type="SUPFAM" id="SSF56801">
    <property type="entry name" value="Acetyl-CoA synthetase-like"/>
    <property type="match status" value="2"/>
</dbReference>
<keyword evidence="2" id="KW-0597">Phosphoprotein</keyword>
<dbReference type="Gene3D" id="3.30.300.30">
    <property type="match status" value="1"/>
</dbReference>
<dbReference type="Gene3D" id="3.40.50.12780">
    <property type="entry name" value="N-terminal domain of ligase-like"/>
    <property type="match status" value="1"/>
</dbReference>
<evidence type="ECO:0000313" key="5">
    <source>
        <dbReference type="EMBL" id="KAL1864819.1"/>
    </source>
</evidence>
<reference evidence="5 6" key="1">
    <citation type="journal article" date="2024" name="Commun. Biol.">
        <title>Comparative genomic analysis of thermophilic fungi reveals convergent evolutionary adaptations and gene losses.</title>
        <authorList>
            <person name="Steindorff A.S."/>
            <person name="Aguilar-Pontes M.V."/>
            <person name="Robinson A.J."/>
            <person name="Andreopoulos B."/>
            <person name="LaButti K."/>
            <person name="Kuo A."/>
            <person name="Mondo S."/>
            <person name="Riley R."/>
            <person name="Otillar R."/>
            <person name="Haridas S."/>
            <person name="Lipzen A."/>
            <person name="Grimwood J."/>
            <person name="Schmutz J."/>
            <person name="Clum A."/>
            <person name="Reid I.D."/>
            <person name="Moisan M.C."/>
            <person name="Butler G."/>
            <person name="Nguyen T.T.M."/>
            <person name="Dewar K."/>
            <person name="Conant G."/>
            <person name="Drula E."/>
            <person name="Henrissat B."/>
            <person name="Hansel C."/>
            <person name="Singer S."/>
            <person name="Hutchinson M.I."/>
            <person name="de Vries R.P."/>
            <person name="Natvig D.O."/>
            <person name="Powell A.J."/>
            <person name="Tsang A."/>
            <person name="Grigoriev I.V."/>
        </authorList>
    </citation>
    <scope>NUCLEOTIDE SEQUENCE [LARGE SCALE GENOMIC DNA]</scope>
    <source>
        <strain evidence="5 6">ATCC 24622</strain>
    </source>
</reference>
<organism evidence="5 6">
    <name type="scientific">Phialemonium thermophilum</name>
    <dbReference type="NCBI Taxonomy" id="223376"/>
    <lineage>
        <taxon>Eukaryota</taxon>
        <taxon>Fungi</taxon>
        <taxon>Dikarya</taxon>
        <taxon>Ascomycota</taxon>
        <taxon>Pezizomycotina</taxon>
        <taxon>Sordariomycetes</taxon>
        <taxon>Sordariomycetidae</taxon>
        <taxon>Cephalothecales</taxon>
        <taxon>Cephalothecaceae</taxon>
        <taxon>Phialemonium</taxon>
    </lineage>
</organism>
<keyword evidence="6" id="KW-1185">Reference proteome</keyword>
<dbReference type="InterPro" id="IPR023213">
    <property type="entry name" value="CAT-like_dom_sf"/>
</dbReference>
<protein>
    <recommendedName>
        <fullName evidence="4">Condensation domain-containing protein</fullName>
    </recommendedName>
</protein>
<dbReference type="InterPro" id="IPR036736">
    <property type="entry name" value="ACP-like_sf"/>
</dbReference>
<comment type="caution">
    <text evidence="5">The sequence shown here is derived from an EMBL/GenBank/DDBJ whole genome shotgun (WGS) entry which is preliminary data.</text>
</comment>
<name>A0ABR3WMG2_9PEZI</name>
<keyword evidence="1" id="KW-0596">Phosphopantetheine</keyword>
<comment type="similarity">
    <text evidence="3">Belongs to the NRP synthetase family.</text>
</comment>
<dbReference type="Gene3D" id="3.30.559.10">
    <property type="entry name" value="Chloramphenicol acetyltransferase-like domain"/>
    <property type="match status" value="2"/>
</dbReference>
<evidence type="ECO:0000256" key="3">
    <source>
        <dbReference type="ARBA" id="ARBA00029454"/>
    </source>
</evidence>
<evidence type="ECO:0000313" key="6">
    <source>
        <dbReference type="Proteomes" id="UP001586593"/>
    </source>
</evidence>
<feature type="domain" description="Condensation" evidence="4">
    <location>
        <begin position="757"/>
        <end position="1188"/>
    </location>
</feature>
<evidence type="ECO:0000259" key="4">
    <source>
        <dbReference type="Pfam" id="PF00668"/>
    </source>
</evidence>
<dbReference type="Gene3D" id="1.10.1200.10">
    <property type="entry name" value="ACP-like"/>
    <property type="match status" value="1"/>
</dbReference>
<dbReference type="EMBL" id="JAZHXJ010000314">
    <property type="protein sequence ID" value="KAL1864819.1"/>
    <property type="molecule type" value="Genomic_DNA"/>
</dbReference>
<dbReference type="SUPFAM" id="SSF47336">
    <property type="entry name" value="ACP-like"/>
    <property type="match status" value="1"/>
</dbReference>
<dbReference type="PANTHER" id="PTHR45398:SF1">
    <property type="entry name" value="ENZYME, PUTATIVE (JCVI)-RELATED"/>
    <property type="match status" value="1"/>
</dbReference>
<dbReference type="InterPro" id="IPR045851">
    <property type="entry name" value="AMP-bd_C_sf"/>
</dbReference>
<dbReference type="CDD" id="cd19542">
    <property type="entry name" value="CT_NRPS-like"/>
    <property type="match status" value="1"/>
</dbReference>